<accession>A0A1M6ZJH0</accession>
<evidence type="ECO:0000313" key="2">
    <source>
        <dbReference type="EMBL" id="SED26891.1"/>
    </source>
</evidence>
<dbReference type="EMBL" id="FNTI01000001">
    <property type="protein sequence ID" value="SED26891.1"/>
    <property type="molecule type" value="Genomic_DNA"/>
</dbReference>
<dbReference type="Proteomes" id="UP000183208">
    <property type="component" value="Unassembled WGS sequence"/>
</dbReference>
<name>A0A1M6ZJH0_9BRAD</name>
<gene>
    <name evidence="2" type="ORF">SAMN05444171_3640</name>
</gene>
<evidence type="ECO:0000313" key="3">
    <source>
        <dbReference type="Proteomes" id="UP000183208"/>
    </source>
</evidence>
<keyword evidence="1" id="KW-0732">Signal</keyword>
<reference evidence="2 3" key="1">
    <citation type="submission" date="2016-10" db="EMBL/GenBank/DDBJ databases">
        <authorList>
            <person name="de Groot N.N."/>
        </authorList>
    </citation>
    <scope>NUCLEOTIDE SEQUENCE [LARGE SCALE GENOMIC DNA]</scope>
    <source>
        <strain evidence="2 3">GAS522</strain>
    </source>
</reference>
<sequence length="80" mass="8338">MTELKLLAAALIATAMLAAPAMARESYVISRHLAGNADASNTPGKRYIGGGNGGTPGDEYGGRDVWGHWGTYYGPMVPTL</sequence>
<proteinExistence type="predicted"/>
<protein>
    <submittedName>
        <fullName evidence="2">Uncharacterized protein</fullName>
    </submittedName>
</protein>
<dbReference type="AlphaFoldDB" id="A0A1M6ZJH0"/>
<feature type="chain" id="PRO_5030031661" evidence="1">
    <location>
        <begin position="24"/>
        <end position="80"/>
    </location>
</feature>
<organism evidence="2 3">
    <name type="scientific">Bradyrhizobium lablabi</name>
    <dbReference type="NCBI Taxonomy" id="722472"/>
    <lineage>
        <taxon>Bacteria</taxon>
        <taxon>Pseudomonadati</taxon>
        <taxon>Pseudomonadota</taxon>
        <taxon>Alphaproteobacteria</taxon>
        <taxon>Hyphomicrobiales</taxon>
        <taxon>Nitrobacteraceae</taxon>
        <taxon>Bradyrhizobium</taxon>
    </lineage>
</organism>
<evidence type="ECO:0000256" key="1">
    <source>
        <dbReference type="SAM" id="SignalP"/>
    </source>
</evidence>
<feature type="signal peptide" evidence="1">
    <location>
        <begin position="1"/>
        <end position="23"/>
    </location>
</feature>